<organism evidence="1 2">
    <name type="scientific">Marinomonas pollencensis</name>
    <dbReference type="NCBI Taxonomy" id="491954"/>
    <lineage>
        <taxon>Bacteria</taxon>
        <taxon>Pseudomonadati</taxon>
        <taxon>Pseudomonadota</taxon>
        <taxon>Gammaproteobacteria</taxon>
        <taxon>Oceanospirillales</taxon>
        <taxon>Oceanospirillaceae</taxon>
        <taxon>Marinomonas</taxon>
    </lineage>
</organism>
<dbReference type="EMBL" id="QUNG01000010">
    <property type="protein sequence ID" value="REG82158.1"/>
    <property type="molecule type" value="Genomic_DNA"/>
</dbReference>
<accession>A0A3E0DHG5</accession>
<evidence type="ECO:0000313" key="1">
    <source>
        <dbReference type="EMBL" id="REG82158.1"/>
    </source>
</evidence>
<keyword evidence="2" id="KW-1185">Reference proteome</keyword>
<proteinExistence type="predicted"/>
<name>A0A3E0DHG5_9GAMM</name>
<dbReference type="Proteomes" id="UP000256542">
    <property type="component" value="Unassembled WGS sequence"/>
</dbReference>
<protein>
    <submittedName>
        <fullName evidence="1">Uncharacterized protein</fullName>
    </submittedName>
</protein>
<gene>
    <name evidence="1" type="ORF">DFP81_11045</name>
</gene>
<sequence length="185" mass="21598">MHEHRGDIVNSLVHLTREKEDNSALEVLCQILSDGELIGSRKKGFIKGPNSAVCFTETPLSSLKHFATKSEQKEDARYRFYGIALNKEGAFKLGARPVIYLPDNEGDWIPKEQKWRHVRYEYDKVDWTHEREWRKKGNLDLTKLVGIYIICWHSNEIEQIKKSMSKEVAKKVRGFLPMLHLNMML</sequence>
<comment type="caution">
    <text evidence="1">The sequence shown here is derived from an EMBL/GenBank/DDBJ whole genome shotgun (WGS) entry which is preliminary data.</text>
</comment>
<reference evidence="1 2" key="1">
    <citation type="submission" date="2018-08" db="EMBL/GenBank/DDBJ databases">
        <title>Genomic Encyclopedia of Type Strains, Phase III (KMG-III): the genomes of soil and plant-associated and newly described type strains.</title>
        <authorList>
            <person name="Whitman W."/>
        </authorList>
    </citation>
    <scope>NUCLEOTIDE SEQUENCE [LARGE SCALE GENOMIC DNA]</scope>
    <source>
        <strain evidence="1 2">CECT 7375</strain>
    </source>
</reference>
<evidence type="ECO:0000313" key="2">
    <source>
        <dbReference type="Proteomes" id="UP000256542"/>
    </source>
</evidence>
<dbReference type="RefSeq" id="WP_115898443.1">
    <property type="nucleotide sequence ID" value="NZ_QUNG01000010.1"/>
</dbReference>
<dbReference type="OrthoDB" id="2451827at2"/>
<dbReference type="AlphaFoldDB" id="A0A3E0DHG5"/>